<dbReference type="EMBL" id="JAOQJL010000015">
    <property type="protein sequence ID" value="MCU6765517.1"/>
    <property type="molecule type" value="Genomic_DNA"/>
</dbReference>
<feature type="domain" description="PPM-type phosphatase" evidence="1">
    <location>
        <begin position="6"/>
        <end position="251"/>
    </location>
</feature>
<evidence type="ECO:0000259" key="1">
    <source>
        <dbReference type="PROSITE" id="PS51746"/>
    </source>
</evidence>
<keyword evidence="3" id="KW-1185">Reference proteome</keyword>
<proteinExistence type="predicted"/>
<evidence type="ECO:0000313" key="3">
    <source>
        <dbReference type="Proteomes" id="UP001652409"/>
    </source>
</evidence>
<reference evidence="2 3" key="1">
    <citation type="journal article" date="2021" name="ISME Commun">
        <title>Automated analysis of genomic sequences facilitates high-throughput and comprehensive description of bacteria.</title>
        <authorList>
            <person name="Hitch T.C.A."/>
        </authorList>
    </citation>
    <scope>NUCLEOTIDE SEQUENCE [LARGE SCALE GENOMIC DNA]</scope>
    <source>
        <strain evidence="2 3">Sanger_23</strain>
    </source>
</reference>
<name>A0ABT2TTE7_9FIRM</name>
<dbReference type="SMART" id="SM00332">
    <property type="entry name" value="PP2Cc"/>
    <property type="match status" value="1"/>
</dbReference>
<dbReference type="RefSeq" id="WP_158421486.1">
    <property type="nucleotide sequence ID" value="NZ_JAOQJL010000015.1"/>
</dbReference>
<dbReference type="Gene3D" id="3.60.40.10">
    <property type="entry name" value="PPM-type phosphatase domain"/>
    <property type="match status" value="1"/>
</dbReference>
<organism evidence="2 3">
    <name type="scientific">Blautia ammoniilytica</name>
    <dbReference type="NCBI Taxonomy" id="2981782"/>
    <lineage>
        <taxon>Bacteria</taxon>
        <taxon>Bacillati</taxon>
        <taxon>Bacillota</taxon>
        <taxon>Clostridia</taxon>
        <taxon>Lachnospirales</taxon>
        <taxon>Lachnospiraceae</taxon>
        <taxon>Blautia</taxon>
    </lineage>
</organism>
<protein>
    <submittedName>
        <fullName evidence="2">Protein phosphatase 2C domain-containing protein</fullName>
    </submittedName>
</protein>
<sequence>MNYDIEYAYACHRGKVRSNNEDNFWCCGHMLPEINDGSGEISEERCSSRTFPVLALFDGMGGESCGEVAAKLAAERLGSYYQRNRAKLKHRAEEFVQEACREMNRAVCSYAAKNRISTMGTTLAMAVFAGQKLYMCNVGDSRIYQERNGAFFRMSTDHVQGNGLFGKAPLTQYLGIPEDHMVIQPSVAEIDCQPDTRIMLCSDGISDMLTEVEIQAILNRKKNASDTVHDLMKLALEKGGRDNATVILCQVHERKAKEPIRERLKKVLQL</sequence>
<evidence type="ECO:0000313" key="2">
    <source>
        <dbReference type="EMBL" id="MCU6765517.1"/>
    </source>
</evidence>
<dbReference type="InterPro" id="IPR015655">
    <property type="entry name" value="PP2C"/>
</dbReference>
<dbReference type="SMART" id="SM00331">
    <property type="entry name" value="PP2C_SIG"/>
    <property type="match status" value="1"/>
</dbReference>
<dbReference type="InterPro" id="IPR036457">
    <property type="entry name" value="PPM-type-like_dom_sf"/>
</dbReference>
<dbReference type="Proteomes" id="UP001652409">
    <property type="component" value="Unassembled WGS sequence"/>
</dbReference>
<dbReference type="PROSITE" id="PS51746">
    <property type="entry name" value="PPM_2"/>
    <property type="match status" value="1"/>
</dbReference>
<comment type="caution">
    <text evidence="2">The sequence shown here is derived from an EMBL/GenBank/DDBJ whole genome shotgun (WGS) entry which is preliminary data.</text>
</comment>
<gene>
    <name evidence="2" type="ORF">OCV61_08835</name>
</gene>
<dbReference type="CDD" id="cd00143">
    <property type="entry name" value="PP2Cc"/>
    <property type="match status" value="1"/>
</dbReference>
<dbReference type="Pfam" id="PF13672">
    <property type="entry name" value="PP2C_2"/>
    <property type="match status" value="1"/>
</dbReference>
<dbReference type="SUPFAM" id="SSF81606">
    <property type="entry name" value="PP2C-like"/>
    <property type="match status" value="1"/>
</dbReference>
<dbReference type="InterPro" id="IPR001932">
    <property type="entry name" value="PPM-type_phosphatase-like_dom"/>
</dbReference>
<dbReference type="PANTHER" id="PTHR47992">
    <property type="entry name" value="PROTEIN PHOSPHATASE"/>
    <property type="match status" value="1"/>
</dbReference>
<accession>A0ABT2TTE7</accession>